<keyword evidence="1" id="KW-1133">Transmembrane helix</keyword>
<sequence>MNLNSNLFLDLLTSITPGGIAKFMLITIAFMYIFFAFAVWRQVNLMIQSIKLGASPLFNLISIFHLFLAIGVFILGLIML</sequence>
<dbReference type="AlphaFoldDB" id="A0A2H0BW83"/>
<comment type="caution">
    <text evidence="2">The sequence shown here is derived from an EMBL/GenBank/DDBJ whole genome shotgun (WGS) entry which is preliminary data.</text>
</comment>
<feature type="transmembrane region" description="Helical" evidence="1">
    <location>
        <begin position="52"/>
        <end position="79"/>
    </location>
</feature>
<accession>A0A2H0BW83</accession>
<dbReference type="Pfam" id="PF18901">
    <property type="entry name" value="DUF5657"/>
    <property type="match status" value="1"/>
</dbReference>
<dbReference type="Proteomes" id="UP000231246">
    <property type="component" value="Unassembled WGS sequence"/>
</dbReference>
<evidence type="ECO:0000313" key="2">
    <source>
        <dbReference type="EMBL" id="PIP61228.1"/>
    </source>
</evidence>
<dbReference type="EMBL" id="PCTA01000033">
    <property type="protein sequence ID" value="PIP61228.1"/>
    <property type="molecule type" value="Genomic_DNA"/>
</dbReference>
<keyword evidence="1" id="KW-0812">Transmembrane</keyword>
<evidence type="ECO:0000313" key="3">
    <source>
        <dbReference type="Proteomes" id="UP000231246"/>
    </source>
</evidence>
<proteinExistence type="predicted"/>
<dbReference type="InterPro" id="IPR043716">
    <property type="entry name" value="DUF5657"/>
</dbReference>
<feature type="transmembrane region" description="Helical" evidence="1">
    <location>
        <begin position="20"/>
        <end position="40"/>
    </location>
</feature>
<keyword evidence="1" id="KW-0472">Membrane</keyword>
<evidence type="ECO:0000256" key="1">
    <source>
        <dbReference type="SAM" id="Phobius"/>
    </source>
</evidence>
<gene>
    <name evidence="2" type="ORF">COW99_05595</name>
</gene>
<reference evidence="2 3" key="1">
    <citation type="submission" date="2017-09" db="EMBL/GenBank/DDBJ databases">
        <title>Depth-based differentiation of microbial function through sediment-hosted aquifers and enrichment of novel symbionts in the deep terrestrial subsurface.</title>
        <authorList>
            <person name="Probst A.J."/>
            <person name="Ladd B."/>
            <person name="Jarett J.K."/>
            <person name="Geller-Mcgrath D.E."/>
            <person name="Sieber C.M."/>
            <person name="Emerson J.B."/>
            <person name="Anantharaman K."/>
            <person name="Thomas B.C."/>
            <person name="Malmstrom R."/>
            <person name="Stieglmeier M."/>
            <person name="Klingl A."/>
            <person name="Woyke T."/>
            <person name="Ryan C.M."/>
            <person name="Banfield J.F."/>
        </authorList>
    </citation>
    <scope>NUCLEOTIDE SEQUENCE [LARGE SCALE GENOMIC DNA]</scope>
    <source>
        <strain evidence="2">CG22_combo_CG10-13_8_21_14_all_38_20</strain>
    </source>
</reference>
<name>A0A2H0BW83_9BACT</name>
<organism evidence="2 3">
    <name type="scientific">Candidatus Roizmanbacteria bacterium CG22_combo_CG10-13_8_21_14_all_38_20</name>
    <dbReference type="NCBI Taxonomy" id="1974862"/>
    <lineage>
        <taxon>Bacteria</taxon>
        <taxon>Candidatus Roizmaniibacteriota</taxon>
    </lineage>
</organism>
<protein>
    <submittedName>
        <fullName evidence="2">Uncharacterized protein</fullName>
    </submittedName>
</protein>